<keyword evidence="2" id="KW-0812">Transmembrane</keyword>
<keyword evidence="2" id="KW-0472">Membrane</keyword>
<dbReference type="KEGG" id="taer:GT409_13975"/>
<feature type="transmembrane region" description="Helical" evidence="2">
    <location>
        <begin position="129"/>
        <end position="151"/>
    </location>
</feature>
<dbReference type="Proteomes" id="UP000464954">
    <property type="component" value="Chromosome"/>
</dbReference>
<evidence type="ECO:0000256" key="1">
    <source>
        <dbReference type="SAM" id="MobiDB-lite"/>
    </source>
</evidence>
<gene>
    <name evidence="3" type="ORF">GT409_13975</name>
</gene>
<keyword evidence="2" id="KW-1133">Transmembrane helix</keyword>
<organism evidence="3 4">
    <name type="scientific">Tichowtungia aerotolerans</name>
    <dbReference type="NCBI Taxonomy" id="2697043"/>
    <lineage>
        <taxon>Bacteria</taxon>
        <taxon>Pseudomonadati</taxon>
        <taxon>Kiritimatiellota</taxon>
        <taxon>Tichowtungiia</taxon>
        <taxon>Tichowtungiales</taxon>
        <taxon>Tichowtungiaceae</taxon>
        <taxon>Tichowtungia</taxon>
    </lineage>
</organism>
<reference evidence="3 4" key="1">
    <citation type="submission" date="2020-01" db="EMBL/GenBank/DDBJ databases">
        <title>Ponticoccus aerotolerans gen. nov., sp. nov., an anaerobic bacterium and proposal of Ponticoccusceae fam. nov., Ponticoccusles ord. nov. and Ponticoccuse classis nov. in the phylum Kiritimatiellaeota.</title>
        <authorList>
            <person name="Zhou L.Y."/>
            <person name="Du Z.J."/>
        </authorList>
    </citation>
    <scope>NUCLEOTIDE SEQUENCE [LARGE SCALE GENOMIC DNA]</scope>
    <source>
        <strain evidence="3 4">S-5007</strain>
    </source>
</reference>
<sequence length="313" mass="33923">MFNIGEKDSDGRQKRIEHRGRHLRISRTGGVAVREQIKVAGLNLTANSKHGVRATTRIAKGTNAGFQNGNFRLRGRYGKGPTKLNLSKSGISASTKTAIGTFNWMKPNRSSVKIGGVQIRGKNAATIQMVYAVFALAAFAVQAAVVIIVFLAQMLWVAIQALTLFLCWLLPILWDGCVSLGEGSVAAVHGHKRAKLMPVAETLAGDPKISGMTLPELEMALENIITAGGRGNPLNPPLDQMLDAIDAETAADRVRILLLAVATAHREQAEESALVPLYLRIDDQCVQDGGRTRLQELLLEDYAALNRLKLKSE</sequence>
<dbReference type="RefSeq" id="WP_160629676.1">
    <property type="nucleotide sequence ID" value="NZ_CP047593.1"/>
</dbReference>
<feature type="compositionally biased region" description="Basic and acidic residues" evidence="1">
    <location>
        <begin position="1"/>
        <end position="14"/>
    </location>
</feature>
<evidence type="ECO:0000256" key="2">
    <source>
        <dbReference type="SAM" id="Phobius"/>
    </source>
</evidence>
<evidence type="ECO:0000313" key="4">
    <source>
        <dbReference type="Proteomes" id="UP000464954"/>
    </source>
</evidence>
<evidence type="ECO:0000313" key="3">
    <source>
        <dbReference type="EMBL" id="QHI70500.1"/>
    </source>
</evidence>
<proteinExistence type="predicted"/>
<feature type="transmembrane region" description="Helical" evidence="2">
    <location>
        <begin position="157"/>
        <end position="174"/>
    </location>
</feature>
<dbReference type="AlphaFoldDB" id="A0A6P1M7D5"/>
<feature type="region of interest" description="Disordered" evidence="1">
    <location>
        <begin position="1"/>
        <end position="20"/>
    </location>
</feature>
<keyword evidence="4" id="KW-1185">Reference proteome</keyword>
<name>A0A6P1M7D5_9BACT</name>
<protein>
    <submittedName>
        <fullName evidence="3">Uncharacterized protein</fullName>
    </submittedName>
</protein>
<dbReference type="EMBL" id="CP047593">
    <property type="protein sequence ID" value="QHI70500.1"/>
    <property type="molecule type" value="Genomic_DNA"/>
</dbReference>
<accession>A0A6P1M7D5</accession>